<dbReference type="EMBL" id="JBAMMX010000008">
    <property type="protein sequence ID" value="KAK6935166.1"/>
    <property type="molecule type" value="Genomic_DNA"/>
</dbReference>
<dbReference type="Pfam" id="PF04784">
    <property type="entry name" value="DUF547"/>
    <property type="match status" value="1"/>
</dbReference>
<gene>
    <name evidence="6" type="ORF">RJ641_035321</name>
</gene>
<proteinExistence type="predicted"/>
<evidence type="ECO:0000313" key="6">
    <source>
        <dbReference type="EMBL" id="KAK6935166.1"/>
    </source>
</evidence>
<evidence type="ECO:0000259" key="5">
    <source>
        <dbReference type="Pfam" id="PF14389"/>
    </source>
</evidence>
<feature type="domain" description="Ternary complex factor MIP1 leucine-zipper" evidence="5">
    <location>
        <begin position="67"/>
        <end position="118"/>
    </location>
</feature>
<evidence type="ECO:0000256" key="2">
    <source>
        <dbReference type="SAM" id="MobiDB-lite"/>
    </source>
</evidence>
<name>A0AAN8VSB9_9MAGN</name>
<feature type="compositionally biased region" description="Polar residues" evidence="2">
    <location>
        <begin position="65"/>
        <end position="77"/>
    </location>
</feature>
<dbReference type="InterPro" id="IPR025757">
    <property type="entry name" value="MIP1_Leuzipper"/>
</dbReference>
<keyword evidence="3" id="KW-0472">Membrane</keyword>
<dbReference type="Proteomes" id="UP001370490">
    <property type="component" value="Unassembled WGS sequence"/>
</dbReference>
<feature type="region of interest" description="Disordered" evidence="2">
    <location>
        <begin position="124"/>
        <end position="153"/>
    </location>
</feature>
<dbReference type="PANTHER" id="PTHR23054:SF26">
    <property type="entry name" value="ELECTRON TRANSPORTER"/>
    <property type="match status" value="1"/>
</dbReference>
<dbReference type="AlphaFoldDB" id="A0AAN8VSB9"/>
<feature type="compositionally biased region" description="Polar residues" evidence="2">
    <location>
        <begin position="125"/>
        <end position="137"/>
    </location>
</feature>
<accession>A0AAN8VSB9</accession>
<evidence type="ECO:0000313" key="7">
    <source>
        <dbReference type="Proteomes" id="UP001370490"/>
    </source>
</evidence>
<feature type="transmembrane region" description="Helical" evidence="3">
    <location>
        <begin position="363"/>
        <end position="381"/>
    </location>
</feature>
<keyword evidence="3" id="KW-1133">Transmembrane helix</keyword>
<evidence type="ECO:0000256" key="1">
    <source>
        <dbReference type="SAM" id="Coils"/>
    </source>
</evidence>
<keyword evidence="7" id="KW-1185">Reference proteome</keyword>
<keyword evidence="3" id="KW-0812">Transmembrane</keyword>
<protein>
    <submittedName>
        <fullName evidence="6">Uncharacterized protein</fullName>
    </submittedName>
</protein>
<feature type="region of interest" description="Disordered" evidence="2">
    <location>
        <begin position="55"/>
        <end position="80"/>
    </location>
</feature>
<feature type="transmembrane region" description="Helical" evidence="3">
    <location>
        <begin position="318"/>
        <end position="343"/>
    </location>
</feature>
<comment type="caution">
    <text evidence="6">The sequence shown here is derived from an EMBL/GenBank/DDBJ whole genome shotgun (WGS) entry which is preliminary data.</text>
</comment>
<evidence type="ECO:0000259" key="4">
    <source>
        <dbReference type="Pfam" id="PF04784"/>
    </source>
</evidence>
<organism evidence="6 7">
    <name type="scientific">Dillenia turbinata</name>
    <dbReference type="NCBI Taxonomy" id="194707"/>
    <lineage>
        <taxon>Eukaryota</taxon>
        <taxon>Viridiplantae</taxon>
        <taxon>Streptophyta</taxon>
        <taxon>Embryophyta</taxon>
        <taxon>Tracheophyta</taxon>
        <taxon>Spermatophyta</taxon>
        <taxon>Magnoliopsida</taxon>
        <taxon>eudicotyledons</taxon>
        <taxon>Gunneridae</taxon>
        <taxon>Pentapetalae</taxon>
        <taxon>Dilleniales</taxon>
        <taxon>Dilleniaceae</taxon>
        <taxon>Dillenia</taxon>
    </lineage>
</organism>
<dbReference type="Pfam" id="PF14389">
    <property type="entry name" value="Lzipper-MIP1"/>
    <property type="match status" value="1"/>
</dbReference>
<sequence length="448" mass="50405">MNGFSVDENDWFLLTLLNALVIVCSASDRNLDVPRHGAPHCLHKDQNKAYDLTPTRRSCRARSPLSENHSSRSINTSLKHRASLEKDTKELIAEIELLEEEVANREQRVLSLYGSIFDNCVSRPPSEQSSGISSPAHTKNEGRKHPISIKDSGRSTLLHSKTRYVSLLNGKANIQFKKTFPVPGEKTSLLHTLKAHLYQCLSKLSEEMYIAGSIVLHLLTQKKNQSPLLPRSSTNVVLPRRGNKEDVDWSCRSMVEISFITTDKSKFSRASYAINSYRVLVEQLERVNITQMGINAQTAFWINVCNSLVMHVKFKKQVVLVSLFSPFVVMICFGHAAIFSIWNPLQCFEKAGPVSQVQAAYNIGGYIISATAIEYSIFYLLTPRSGWSIHRQISKKEAAKKKFLQANVVVKKSKKVFLPKMLERCAKEASIGSDDLLKWVSENVVRAP</sequence>
<feature type="coiled-coil region" evidence="1">
    <location>
        <begin position="81"/>
        <end position="108"/>
    </location>
</feature>
<dbReference type="InterPro" id="IPR006869">
    <property type="entry name" value="DUF547"/>
</dbReference>
<keyword evidence="1" id="KW-0175">Coiled coil</keyword>
<dbReference type="PANTHER" id="PTHR23054">
    <property type="entry name" value="TERNARY COMPLEX FACTOR MIP1, LEUCINE-ZIPPER-RELATED"/>
    <property type="match status" value="1"/>
</dbReference>
<reference evidence="6 7" key="1">
    <citation type="submission" date="2023-12" db="EMBL/GenBank/DDBJ databases">
        <title>A high-quality genome assembly for Dillenia turbinata (Dilleniales).</title>
        <authorList>
            <person name="Chanderbali A."/>
        </authorList>
    </citation>
    <scope>NUCLEOTIDE SEQUENCE [LARGE SCALE GENOMIC DNA]</scope>
    <source>
        <strain evidence="6">LSX21</strain>
        <tissue evidence="6">Leaf</tissue>
    </source>
</reference>
<evidence type="ECO:0000256" key="3">
    <source>
        <dbReference type="SAM" id="Phobius"/>
    </source>
</evidence>
<feature type="domain" description="DUF547" evidence="4">
    <location>
        <begin position="291"/>
        <end position="382"/>
    </location>
</feature>